<accession>A0A2U0HXD2</accession>
<proteinExistence type="predicted"/>
<comment type="caution">
    <text evidence="2">The sequence shown here is derived from an EMBL/GenBank/DDBJ whole genome shotgun (WGS) entry which is preliminary data.</text>
</comment>
<protein>
    <submittedName>
        <fullName evidence="2">Uncharacterized protein</fullName>
    </submittedName>
</protein>
<keyword evidence="1" id="KW-0732">Signal</keyword>
<dbReference type="EMBL" id="QEHR01000009">
    <property type="protein sequence ID" value="PVW13400.1"/>
    <property type="molecule type" value="Genomic_DNA"/>
</dbReference>
<dbReference type="Proteomes" id="UP000245962">
    <property type="component" value="Unassembled WGS sequence"/>
</dbReference>
<evidence type="ECO:0000313" key="2">
    <source>
        <dbReference type="EMBL" id="PVW13400.1"/>
    </source>
</evidence>
<dbReference type="PROSITE" id="PS51257">
    <property type="entry name" value="PROKAR_LIPOPROTEIN"/>
    <property type="match status" value="1"/>
</dbReference>
<feature type="chain" id="PRO_5015781909" evidence="1">
    <location>
        <begin position="18"/>
        <end position="508"/>
    </location>
</feature>
<evidence type="ECO:0000256" key="1">
    <source>
        <dbReference type="SAM" id="SignalP"/>
    </source>
</evidence>
<organism evidence="2 3">
    <name type="scientific">Marixanthomonas spongiae</name>
    <dbReference type="NCBI Taxonomy" id="2174845"/>
    <lineage>
        <taxon>Bacteria</taxon>
        <taxon>Pseudomonadati</taxon>
        <taxon>Bacteroidota</taxon>
        <taxon>Flavobacteriia</taxon>
        <taxon>Flavobacteriales</taxon>
        <taxon>Flavobacteriaceae</taxon>
        <taxon>Marixanthomonas</taxon>
    </lineage>
</organism>
<dbReference type="AlphaFoldDB" id="A0A2U0HXD2"/>
<evidence type="ECO:0000313" key="3">
    <source>
        <dbReference type="Proteomes" id="UP000245962"/>
    </source>
</evidence>
<gene>
    <name evidence="2" type="ORF">DDV96_13625</name>
</gene>
<feature type="signal peptide" evidence="1">
    <location>
        <begin position="1"/>
        <end position="17"/>
    </location>
</feature>
<name>A0A2U0HXD2_9FLAO</name>
<sequence length="508" mass="55513">MKNAIKKTMLLAFLAFAFVVSSCSEDDPVSEPTNSEAIEQGSELANLIQRTTDDKDNEAIDCIDFVYPLNFFIYNSNDEQIGTQTVNNDSELLTFLLSLENGTYVALDFPISVVLKDGTVVEVSSNAELLALIADCASGDGDGVPSDFETNLTSGSWFVTYFYDDDDDDTSDFAGYEFTFATDNTAQATNGSNTVNGNWNLTNSTIPDLELYFGENDPFEELDEDWDIIEATSEIIKLKHVSDDDDGDEVEFLTFERTPSGGGGNGETAAFVDNLTTNDWFVNLLEDDGENETCDYVAYQFTFNSDNTVVAASDNNTVNGTWTASNSSSGLELDLNFEIANEDDPFDDLNDDWDVEEYDANIIKLFDVSGGNGDTDFLTFGRDPYQDCNGGNTGELENVLVDGQWSVGSYIDDGNDETADYNGYVFTFNADGTATAANNNDTVNGTWDVQPSGSGLDLVLNFEIASEDDPFDDLNDDWDVEQFTAIQVDLKDVSGGNGGTDLLTFVKL</sequence>
<keyword evidence="3" id="KW-1185">Reference proteome</keyword>
<reference evidence="2 3" key="1">
    <citation type="submission" date="2018-04" db="EMBL/GenBank/DDBJ databases">
        <title>Marixanthomonas spongiae HN-E44 sp. nov., isolated from a marine sponge.</title>
        <authorList>
            <person name="Luo L."/>
            <person name="Zhuang L."/>
        </authorList>
    </citation>
    <scope>NUCLEOTIDE SEQUENCE [LARGE SCALE GENOMIC DNA]</scope>
    <source>
        <strain evidence="2 3">HN-E44</strain>
    </source>
</reference>